<feature type="modified residue" description="N6-(pyridoxal phosphate)lysine" evidence="2 3">
    <location>
        <position position="35"/>
    </location>
</feature>
<dbReference type="NCBIfam" id="TIGR00044">
    <property type="entry name" value="YggS family pyridoxal phosphate-dependent enzyme"/>
    <property type="match status" value="1"/>
</dbReference>
<dbReference type="PANTHER" id="PTHR10146">
    <property type="entry name" value="PROLINE SYNTHETASE CO-TRANSCRIBED BACTERIAL HOMOLOG PROTEIN"/>
    <property type="match status" value="1"/>
</dbReference>
<dbReference type="PROSITE" id="PS01211">
    <property type="entry name" value="UPF0001"/>
    <property type="match status" value="1"/>
</dbReference>
<dbReference type="EMBL" id="JACNFK010000027">
    <property type="protein sequence ID" value="MBC8519817.1"/>
    <property type="molecule type" value="Genomic_DNA"/>
</dbReference>
<evidence type="ECO:0000313" key="6">
    <source>
        <dbReference type="EMBL" id="MBC8519817.1"/>
    </source>
</evidence>
<dbReference type="PANTHER" id="PTHR10146:SF14">
    <property type="entry name" value="PYRIDOXAL PHOSPHATE HOMEOSTASIS PROTEIN"/>
    <property type="match status" value="1"/>
</dbReference>
<evidence type="ECO:0000256" key="2">
    <source>
        <dbReference type="HAMAP-Rule" id="MF_02087"/>
    </source>
</evidence>
<dbReference type="PIRSF" id="PIRSF004848">
    <property type="entry name" value="YBL036c_PLPDEIII"/>
    <property type="match status" value="1"/>
</dbReference>
<dbReference type="AlphaFoldDB" id="A0A8J6PAM2"/>
<sequence>MAIRDQLDQIHQRIDGAAKQYGRPHQSVKLLAVSKTKPATMVHKAYDAGQRDFGENYLQDALEKIDALPLDDIVWHFIGAIQSNKTKTIAENFDWVHGVDRLKIARRLGEQRPSAKEPINICIQVNSSGEESKSGVLFSELPSLAKEIGKLPGIRLRGLMTLPAPSSSLNEQRVPFRQLHDAMVQLNEDGLSLDTLSMGMSGDMEAAIAEGATIVRIGTDIFGARQ</sequence>
<dbReference type="HAMAP" id="MF_02087">
    <property type="entry name" value="PLP_homeostasis"/>
    <property type="match status" value="1"/>
</dbReference>
<keyword evidence="1 2" id="KW-0663">Pyridoxal phosphate</keyword>
<evidence type="ECO:0000256" key="4">
    <source>
        <dbReference type="RuleBase" id="RU004514"/>
    </source>
</evidence>
<dbReference type="Pfam" id="PF01168">
    <property type="entry name" value="Ala_racemase_N"/>
    <property type="match status" value="1"/>
</dbReference>
<dbReference type="FunFam" id="3.20.20.10:FF:000018">
    <property type="entry name" value="Pyridoxal phosphate homeostasis protein"/>
    <property type="match status" value="1"/>
</dbReference>
<comment type="function">
    <text evidence="2">Pyridoxal 5'-phosphate (PLP)-binding protein, which is involved in PLP homeostasis.</text>
</comment>
<dbReference type="Gene3D" id="3.20.20.10">
    <property type="entry name" value="Alanine racemase"/>
    <property type="match status" value="1"/>
</dbReference>
<comment type="caution">
    <text evidence="6">The sequence shown here is derived from an EMBL/GenBank/DDBJ whole genome shotgun (WGS) entry which is preliminary data.</text>
</comment>
<name>A0A8J6PAM2_9GAMM</name>
<proteinExistence type="inferred from homology"/>
<dbReference type="Proteomes" id="UP000654401">
    <property type="component" value="Unassembled WGS sequence"/>
</dbReference>
<gene>
    <name evidence="6" type="ORF">H8D24_05370</name>
</gene>
<dbReference type="InterPro" id="IPR001608">
    <property type="entry name" value="Ala_racemase_N"/>
</dbReference>
<organism evidence="6 7">
    <name type="scientific">Candidatus Thiopontia autotrophica</name>
    <dbReference type="NCBI Taxonomy" id="2841688"/>
    <lineage>
        <taxon>Bacteria</taxon>
        <taxon>Pseudomonadati</taxon>
        <taxon>Pseudomonadota</taxon>
        <taxon>Gammaproteobacteria</taxon>
        <taxon>Candidatus Thiopontia</taxon>
    </lineage>
</organism>
<reference evidence="6 7" key="1">
    <citation type="submission" date="2020-08" db="EMBL/GenBank/DDBJ databases">
        <title>Bridging the membrane lipid divide: bacteria of the FCB group superphylum have the potential to synthesize archaeal ether lipids.</title>
        <authorList>
            <person name="Villanueva L."/>
            <person name="Von Meijenfeldt F.A.B."/>
            <person name="Westbye A.B."/>
            <person name="Yadav S."/>
            <person name="Hopmans E.C."/>
            <person name="Dutilh B.E."/>
            <person name="Sinninghe Damste J.S."/>
        </authorList>
    </citation>
    <scope>NUCLEOTIDE SEQUENCE [LARGE SCALE GENOMIC DNA]</scope>
    <source>
        <strain evidence="6">NIOZ-UU100</strain>
    </source>
</reference>
<evidence type="ECO:0000256" key="1">
    <source>
        <dbReference type="ARBA" id="ARBA00022898"/>
    </source>
</evidence>
<protein>
    <recommendedName>
        <fullName evidence="2">Pyridoxal phosphate homeostasis protein</fullName>
        <shortName evidence="2">PLP homeostasis protein</shortName>
    </recommendedName>
</protein>
<dbReference type="InterPro" id="IPR029066">
    <property type="entry name" value="PLP-binding_barrel"/>
</dbReference>
<comment type="cofactor">
    <cofactor evidence="3">
        <name>pyridoxal 5'-phosphate</name>
        <dbReference type="ChEBI" id="CHEBI:597326"/>
    </cofactor>
</comment>
<evidence type="ECO:0000313" key="7">
    <source>
        <dbReference type="Proteomes" id="UP000654401"/>
    </source>
</evidence>
<evidence type="ECO:0000259" key="5">
    <source>
        <dbReference type="Pfam" id="PF01168"/>
    </source>
</evidence>
<dbReference type="CDD" id="cd06824">
    <property type="entry name" value="PLPDE_III_Yggs_like"/>
    <property type="match status" value="1"/>
</dbReference>
<dbReference type="SUPFAM" id="SSF51419">
    <property type="entry name" value="PLP-binding barrel"/>
    <property type="match status" value="1"/>
</dbReference>
<dbReference type="GO" id="GO:0030170">
    <property type="term" value="F:pyridoxal phosphate binding"/>
    <property type="evidence" value="ECO:0007669"/>
    <property type="project" value="UniProtKB-UniRule"/>
</dbReference>
<comment type="similarity">
    <text evidence="2 4">Belongs to the pyridoxal phosphate-binding protein YggS/PROSC family.</text>
</comment>
<evidence type="ECO:0000256" key="3">
    <source>
        <dbReference type="PIRSR" id="PIRSR004848-1"/>
    </source>
</evidence>
<accession>A0A8J6PAM2</accession>
<dbReference type="InterPro" id="IPR011078">
    <property type="entry name" value="PyrdxlP_homeostasis"/>
</dbReference>
<feature type="domain" description="Alanine racemase N-terminal" evidence="5">
    <location>
        <begin position="7"/>
        <end position="225"/>
    </location>
</feature>